<gene>
    <name evidence="2" type="ORF">FDP22_03865</name>
</gene>
<dbReference type="Proteomes" id="UP000305888">
    <property type="component" value="Chromosome"/>
</dbReference>
<feature type="domain" description="Carboxymuconolactone decarboxylase-like" evidence="1">
    <location>
        <begin position="48"/>
        <end position="117"/>
    </location>
</feature>
<dbReference type="EMBL" id="CP040818">
    <property type="protein sequence ID" value="QDL91001.1"/>
    <property type="molecule type" value="Genomic_DNA"/>
</dbReference>
<dbReference type="InterPro" id="IPR029032">
    <property type="entry name" value="AhpD-like"/>
</dbReference>
<reference evidence="2 3" key="1">
    <citation type="submission" date="2019-06" db="EMBL/GenBank/DDBJ databases">
        <title>Genome sequence of Rhodobacteraceae bacterium D4M1.</title>
        <authorList>
            <person name="Cao J."/>
        </authorList>
    </citation>
    <scope>NUCLEOTIDE SEQUENCE [LARGE SCALE GENOMIC DNA]</scope>
    <source>
        <strain evidence="2 3">D4M1</strain>
    </source>
</reference>
<dbReference type="InterPro" id="IPR004675">
    <property type="entry name" value="AhpD_core"/>
</dbReference>
<dbReference type="PANTHER" id="PTHR35446:SF3">
    <property type="entry name" value="CMD DOMAIN-CONTAINING PROTEIN"/>
    <property type="match status" value="1"/>
</dbReference>
<dbReference type="OrthoDB" id="9808310at2"/>
<proteinExistence type="predicted"/>
<dbReference type="Pfam" id="PF02627">
    <property type="entry name" value="CMD"/>
    <property type="match status" value="1"/>
</dbReference>
<name>A0A5B8FGC4_9RHOB</name>
<dbReference type="SUPFAM" id="SSF69118">
    <property type="entry name" value="AhpD-like"/>
    <property type="match status" value="1"/>
</dbReference>
<dbReference type="Gene3D" id="1.20.1290.10">
    <property type="entry name" value="AhpD-like"/>
    <property type="match status" value="1"/>
</dbReference>
<dbReference type="AlphaFoldDB" id="A0A5B8FGC4"/>
<keyword evidence="3" id="KW-1185">Reference proteome</keyword>
<keyword evidence="2" id="KW-0575">Peroxidase</keyword>
<dbReference type="NCBIfam" id="TIGR00778">
    <property type="entry name" value="ahpD_dom"/>
    <property type="match status" value="1"/>
</dbReference>
<keyword evidence="2" id="KW-0560">Oxidoreductase</keyword>
<accession>A0A5B8FGC4</accession>
<dbReference type="KEGG" id="ppru:FDP22_03865"/>
<sequence length="180" mass="18228">MSAITPLADDEVAPRVTKTFDQARAAMGKVPNLFRVLAHAPAALDVYTGGQGALRGGVLPAATREMIAIAVATANGCDYCLAAHTGAARAAGVSPEDRASAQLGRVSDPHAEAVLKLALAVNESHGRDATPALEAARAAGLSDAEILETVAHVSVSILTNSVNNLVGTTLDFPAVARVAA</sequence>
<dbReference type="PANTHER" id="PTHR35446">
    <property type="entry name" value="SI:CH211-175M2.5"/>
    <property type="match status" value="1"/>
</dbReference>
<organism evidence="2 3">
    <name type="scientific">Paroceanicella profunda</name>
    <dbReference type="NCBI Taxonomy" id="2579971"/>
    <lineage>
        <taxon>Bacteria</taxon>
        <taxon>Pseudomonadati</taxon>
        <taxon>Pseudomonadota</taxon>
        <taxon>Alphaproteobacteria</taxon>
        <taxon>Rhodobacterales</taxon>
        <taxon>Paracoccaceae</taxon>
        <taxon>Paroceanicella</taxon>
    </lineage>
</organism>
<evidence type="ECO:0000313" key="2">
    <source>
        <dbReference type="EMBL" id="QDL91001.1"/>
    </source>
</evidence>
<dbReference type="GO" id="GO:0051920">
    <property type="term" value="F:peroxiredoxin activity"/>
    <property type="evidence" value="ECO:0007669"/>
    <property type="project" value="InterPro"/>
</dbReference>
<dbReference type="InterPro" id="IPR003779">
    <property type="entry name" value="CMD-like"/>
</dbReference>
<protein>
    <submittedName>
        <fullName evidence="2">Alkylhydroperoxidase</fullName>
    </submittedName>
</protein>
<evidence type="ECO:0000259" key="1">
    <source>
        <dbReference type="Pfam" id="PF02627"/>
    </source>
</evidence>
<evidence type="ECO:0000313" key="3">
    <source>
        <dbReference type="Proteomes" id="UP000305888"/>
    </source>
</evidence>
<dbReference type="RefSeq" id="WP_138579422.1">
    <property type="nucleotide sequence ID" value="NZ_CP040818.1"/>
</dbReference>